<gene>
    <name evidence="2" type="ORF">HF995_07685</name>
</gene>
<reference evidence="2 3" key="1">
    <citation type="submission" date="2020-04" db="EMBL/GenBank/DDBJ databases">
        <title>MicrobeNet Type strains.</title>
        <authorList>
            <person name="Nicholson A.C."/>
        </authorList>
    </citation>
    <scope>NUCLEOTIDE SEQUENCE [LARGE SCALE GENOMIC DNA]</scope>
    <source>
        <strain evidence="2 3">ATCC BAA-789</strain>
    </source>
</reference>
<keyword evidence="3" id="KW-1185">Reference proteome</keyword>
<dbReference type="RefSeq" id="WP_168447228.1">
    <property type="nucleotide sequence ID" value="NZ_JAAXOW010000002.1"/>
</dbReference>
<dbReference type="AlphaFoldDB" id="A0A9X5IRQ9"/>
<proteinExistence type="predicted"/>
<feature type="region of interest" description="Disordered" evidence="1">
    <location>
        <begin position="366"/>
        <end position="424"/>
    </location>
</feature>
<evidence type="ECO:0000313" key="3">
    <source>
        <dbReference type="Proteomes" id="UP000774283"/>
    </source>
</evidence>
<dbReference type="EMBL" id="JAAXOW010000002">
    <property type="protein sequence ID" value="NKX93153.1"/>
    <property type="molecule type" value="Genomic_DNA"/>
</dbReference>
<feature type="region of interest" description="Disordered" evidence="1">
    <location>
        <begin position="287"/>
        <end position="340"/>
    </location>
</feature>
<evidence type="ECO:0000256" key="1">
    <source>
        <dbReference type="SAM" id="MobiDB-lite"/>
    </source>
</evidence>
<evidence type="ECO:0000313" key="2">
    <source>
        <dbReference type="EMBL" id="NKX93153.1"/>
    </source>
</evidence>
<organism evidence="2 3">
    <name type="scientific">Sanguibacter hominis ATCC BAA-789</name>
    <dbReference type="NCBI Taxonomy" id="1312740"/>
    <lineage>
        <taxon>Bacteria</taxon>
        <taxon>Bacillati</taxon>
        <taxon>Actinomycetota</taxon>
        <taxon>Actinomycetes</taxon>
        <taxon>Micrococcales</taxon>
        <taxon>Sanguibacteraceae</taxon>
        <taxon>Sanguibacter</taxon>
    </lineage>
</organism>
<sequence>MDQQTRRSADEPDLSPDDLAGAIAPLGLRVVGSTPRGWEAEADGDRFLVTYAPATQDVPWDVLRDRVTRLMSVEHEHLAPLLAAAPVPGVDTQHPRGAALVWERPGLRLDELVERSGLALGHVVGALVAAGRAIAALHAHDLAAGPGDLLAALRVGEDGNVRHLPDGGLTSRPASEDPQSRGEAVRALARAGHGLLARAVTPDGAARDLAHLLAATGLDPQTEPPAPGTLAAMCLEIHLPALAADWARLVAPQPEPEPPAPLVAPPAEAALTLDQVDVSARTWREHIEQQPAPAQGRRRAVAPAPSRSRRAEPHSDRPAAGAVGSLRTMLPAPRNRGRSRRRVLVGAAAALAFGSAVGALQLRGSAPADGTSGTQVAEAPASSGTPVALPTPGPGTNGGQGATGEGATTAADVPSADRPDPGTAAAALTTHRAELLARVRPTGAESADARRSELVTALRAVHTDGPSLAADLALVDRLLDGQSTVPEVTTEVVGTTVVDTTSDAATVTVDYRIVDPWGTAQERRVRLTLVWENDAWLVETVSAAG</sequence>
<comment type="caution">
    <text evidence="2">The sequence shown here is derived from an EMBL/GenBank/DDBJ whole genome shotgun (WGS) entry which is preliminary data.</text>
</comment>
<name>A0A9X5IRQ9_9MICO</name>
<protein>
    <submittedName>
        <fullName evidence="2">Uncharacterized protein</fullName>
    </submittedName>
</protein>
<feature type="compositionally biased region" description="Gly residues" evidence="1">
    <location>
        <begin position="395"/>
        <end position="404"/>
    </location>
</feature>
<accession>A0A9X5IRQ9</accession>
<dbReference type="Proteomes" id="UP000774283">
    <property type="component" value="Unassembled WGS sequence"/>
</dbReference>